<dbReference type="InterPro" id="IPR050490">
    <property type="entry name" value="Bact_solute-bd_prot1"/>
</dbReference>
<reference evidence="4 5" key="1">
    <citation type="submission" date="2023-03" db="EMBL/GenBank/DDBJ databases">
        <title>Novel Species.</title>
        <authorList>
            <person name="Ma S."/>
        </authorList>
    </citation>
    <scope>NUCLEOTIDE SEQUENCE [LARGE SCALE GENOMIC DNA]</scope>
    <source>
        <strain evidence="4 5">LIND6LT2</strain>
    </source>
</reference>
<dbReference type="Pfam" id="PF01547">
    <property type="entry name" value="SBP_bac_1"/>
    <property type="match status" value="1"/>
</dbReference>
<dbReference type="PANTHER" id="PTHR43649">
    <property type="entry name" value="ARABINOSE-BINDING PROTEIN-RELATED"/>
    <property type="match status" value="1"/>
</dbReference>
<evidence type="ECO:0000256" key="3">
    <source>
        <dbReference type="ARBA" id="ARBA00022729"/>
    </source>
</evidence>
<evidence type="ECO:0000256" key="2">
    <source>
        <dbReference type="ARBA" id="ARBA00022448"/>
    </source>
</evidence>
<dbReference type="EMBL" id="CP121687">
    <property type="protein sequence ID" value="WZL71186.1"/>
    <property type="molecule type" value="Genomic_DNA"/>
</dbReference>
<gene>
    <name evidence="4" type="ORF">QBE51_06620</name>
</gene>
<keyword evidence="2" id="KW-0813">Transport</keyword>
<protein>
    <submittedName>
        <fullName evidence="4">Extracellular solute-binding protein</fullName>
    </submittedName>
</protein>
<evidence type="ECO:0000313" key="5">
    <source>
        <dbReference type="Proteomes" id="UP001486565"/>
    </source>
</evidence>
<organism evidence="4 5">
    <name type="scientific">Defluviitalea saccharophila</name>
    <dbReference type="NCBI Taxonomy" id="879970"/>
    <lineage>
        <taxon>Bacteria</taxon>
        <taxon>Bacillati</taxon>
        <taxon>Bacillota</taxon>
        <taxon>Clostridia</taxon>
        <taxon>Lachnospirales</taxon>
        <taxon>Defluviitaleaceae</taxon>
        <taxon>Defluviitalea</taxon>
    </lineage>
</organism>
<evidence type="ECO:0000256" key="1">
    <source>
        <dbReference type="ARBA" id="ARBA00008520"/>
    </source>
</evidence>
<dbReference type="Gene3D" id="3.40.190.10">
    <property type="entry name" value="Periplasmic binding protein-like II"/>
    <property type="match status" value="2"/>
</dbReference>
<keyword evidence="5" id="KW-1185">Reference proteome</keyword>
<dbReference type="Proteomes" id="UP001486565">
    <property type="component" value="Chromosome"/>
</dbReference>
<evidence type="ECO:0000313" key="4">
    <source>
        <dbReference type="EMBL" id="WZL71186.1"/>
    </source>
</evidence>
<sequence>MSYDAFHHEKKDIEKQEIELVPQLFGDRDTIFSPVMAPKDFDWRQCEGVVLDFLVENNINASVLMKEVEKFTEATGIHVNIRSMDFDTLVERMNMEFISKTSQYELLYVDPYQFLTRFSSQLEDLNTFENNEQLPHLVGGIESFAKNYVDICSYFINQDKLYAIPFDTTSMIFYYRKDIFEKYKEAMMADLGYDPFPNSSDFTWERYIEIAEWIDKNVPKSEILYSSVSMSAPHNSIYCEFSNIMSAYGADYFADENVNTLGIDKPTQLTVNTPEFMEALSVYKRLAALSPVGMEGINWSELADLFSEGKVAMMINWDENAAIMENESLSKVKGKVGYSILPYGTKRSANIYGGSGIGINANISEEKKLASWLFIVWATSPQIQMKVLLDIEGGNMPSRNELYRLIEASYMAYIDHAYASISAQKERNAYYRPKYRNVYAFEKIMMDHLHHMIKENLTPEETVHLIEKDWEEYIKKDLHYEKE</sequence>
<dbReference type="PANTHER" id="PTHR43649:SF34">
    <property type="entry name" value="ABC TRANSPORTER PERIPLASMIC-BINDING PROTEIN YCJN-RELATED"/>
    <property type="match status" value="1"/>
</dbReference>
<keyword evidence="3" id="KW-0732">Signal</keyword>
<proteinExistence type="inferred from homology"/>
<dbReference type="SUPFAM" id="SSF53850">
    <property type="entry name" value="Periplasmic binding protein-like II"/>
    <property type="match status" value="1"/>
</dbReference>
<accession>A0ABZ2Y969</accession>
<dbReference type="InterPro" id="IPR006059">
    <property type="entry name" value="SBP"/>
</dbReference>
<comment type="similarity">
    <text evidence="1">Belongs to the bacterial solute-binding protein 1 family.</text>
</comment>
<name>A0ABZ2Y969_9FIRM</name>
<dbReference type="RefSeq" id="WP_341878149.1">
    <property type="nucleotide sequence ID" value="NZ_CP121687.1"/>
</dbReference>